<dbReference type="EMBL" id="HACA01008286">
    <property type="protein sequence ID" value="CDW25647.1"/>
    <property type="molecule type" value="Transcribed_RNA"/>
</dbReference>
<evidence type="ECO:0000313" key="1">
    <source>
        <dbReference type="EMBL" id="CDW25647.1"/>
    </source>
</evidence>
<reference evidence="1" key="1">
    <citation type="submission" date="2014-05" db="EMBL/GenBank/DDBJ databases">
        <authorList>
            <person name="Chronopoulou M."/>
        </authorList>
    </citation>
    <scope>NUCLEOTIDE SEQUENCE</scope>
    <source>
        <tissue evidence="1">Whole organism</tissue>
    </source>
</reference>
<protein>
    <submittedName>
        <fullName evidence="1">Uncharacterized protein</fullName>
    </submittedName>
</protein>
<name>A0A0K2TJ22_LEPSM</name>
<sequence length="80" mass="9412">MSYISLSCHNYYFTIGYYRYTFTKSMESQNKIVLSKFKEGLVGYDIFLTLDQGSPSFFLLRALNERMTSVSRIIILFCHL</sequence>
<accession>A0A0K2TJ22</accession>
<organism evidence="1">
    <name type="scientific">Lepeophtheirus salmonis</name>
    <name type="common">Salmon louse</name>
    <name type="synonym">Caligus salmonis</name>
    <dbReference type="NCBI Taxonomy" id="72036"/>
    <lineage>
        <taxon>Eukaryota</taxon>
        <taxon>Metazoa</taxon>
        <taxon>Ecdysozoa</taxon>
        <taxon>Arthropoda</taxon>
        <taxon>Crustacea</taxon>
        <taxon>Multicrustacea</taxon>
        <taxon>Hexanauplia</taxon>
        <taxon>Copepoda</taxon>
        <taxon>Siphonostomatoida</taxon>
        <taxon>Caligidae</taxon>
        <taxon>Lepeophtheirus</taxon>
    </lineage>
</organism>
<dbReference type="AlphaFoldDB" id="A0A0K2TJ22"/>
<proteinExistence type="predicted"/>